<dbReference type="Gene3D" id="3.30.70.100">
    <property type="match status" value="1"/>
</dbReference>
<dbReference type="eggNOG" id="COG0668">
    <property type="taxonomic scope" value="Bacteria"/>
</dbReference>
<dbReference type="SUPFAM" id="SSF82861">
    <property type="entry name" value="Mechanosensitive channel protein MscS (YggB), transmembrane region"/>
    <property type="match status" value="1"/>
</dbReference>
<keyword evidence="7" id="KW-0407">Ion channel</keyword>
<evidence type="ECO:0000259" key="10">
    <source>
        <dbReference type="Pfam" id="PF21082"/>
    </source>
</evidence>
<evidence type="ECO:0000256" key="1">
    <source>
        <dbReference type="ARBA" id="ARBA00004651"/>
    </source>
</evidence>
<keyword evidence="7" id="KW-0406">Ion transport</keyword>
<feature type="domain" description="Mechanosensitive ion channel MscS" evidence="9">
    <location>
        <begin position="199"/>
        <end position="265"/>
    </location>
</feature>
<comment type="subunit">
    <text evidence="7">Homoheptamer.</text>
</comment>
<dbReference type="Pfam" id="PF00924">
    <property type="entry name" value="MS_channel_2nd"/>
    <property type="match status" value="1"/>
</dbReference>
<feature type="domain" description="Mechanosensitive ion channel MscS C-terminal" evidence="10">
    <location>
        <begin position="273"/>
        <end position="354"/>
    </location>
</feature>
<dbReference type="InterPro" id="IPR049142">
    <property type="entry name" value="MS_channel_1st"/>
</dbReference>
<keyword evidence="5 7" id="KW-1133">Transmembrane helix</keyword>
<keyword evidence="7" id="KW-0997">Cell inner membrane</keyword>
<gene>
    <name evidence="12" type="ORF">HPO_00515</name>
</gene>
<evidence type="ECO:0000256" key="7">
    <source>
        <dbReference type="RuleBase" id="RU369025"/>
    </source>
</evidence>
<keyword evidence="6 7" id="KW-0472">Membrane</keyword>
<protein>
    <recommendedName>
        <fullName evidence="7">Small-conductance mechanosensitive channel</fullName>
    </recommendedName>
</protein>
<comment type="caution">
    <text evidence="7">Lacks conserved residue(s) required for the propagation of feature annotation.</text>
</comment>
<dbReference type="InterPro" id="IPR011014">
    <property type="entry name" value="MscS_channel_TM-2"/>
</dbReference>
<comment type="function">
    <text evidence="7">Mechanosensitive channel that participates in the regulation of osmotic pressure changes within the cell, opening in response to stretch forces in the membrane lipid bilayer, without the need for other proteins. Contributes to normal resistance to hypoosmotic shock. Forms an ion channel of 1.0 nanosiemens conductance with a slight preference for anions.</text>
</comment>
<dbReference type="SUPFAM" id="SSF50182">
    <property type="entry name" value="Sm-like ribonucleoproteins"/>
    <property type="match status" value="1"/>
</dbReference>
<dbReference type="InterPro" id="IPR049278">
    <property type="entry name" value="MS_channel_C"/>
</dbReference>
<evidence type="ECO:0000259" key="9">
    <source>
        <dbReference type="Pfam" id="PF00924"/>
    </source>
</evidence>
<feature type="transmembrane region" description="Helical" evidence="7">
    <location>
        <begin position="179"/>
        <end position="197"/>
    </location>
</feature>
<dbReference type="Pfam" id="PF21082">
    <property type="entry name" value="MS_channel_3rd"/>
    <property type="match status" value="1"/>
</dbReference>
<feature type="transmembrane region" description="Helical" evidence="7">
    <location>
        <begin position="112"/>
        <end position="131"/>
    </location>
</feature>
<feature type="region of interest" description="Disordered" evidence="8">
    <location>
        <begin position="357"/>
        <end position="391"/>
    </location>
</feature>
<dbReference type="InterPro" id="IPR023408">
    <property type="entry name" value="MscS_beta-dom_sf"/>
</dbReference>
<comment type="caution">
    <text evidence="12">The sequence shown here is derived from an EMBL/GenBank/DDBJ whole genome shotgun (WGS) entry which is preliminary data.</text>
</comment>
<dbReference type="RefSeq" id="WP_051612116.1">
    <property type="nucleotide sequence ID" value="NZ_ARYM01000001.1"/>
</dbReference>
<dbReference type="InterPro" id="IPR010920">
    <property type="entry name" value="LSM_dom_sf"/>
</dbReference>
<evidence type="ECO:0000256" key="6">
    <source>
        <dbReference type="ARBA" id="ARBA00023136"/>
    </source>
</evidence>
<dbReference type="AlphaFoldDB" id="A0A062VIV8"/>
<comment type="subcellular location">
    <subcellularLocation>
        <location evidence="7">Cell inner membrane</location>
        <topology evidence="7">Multi-pass membrane protein</topology>
    </subcellularLocation>
    <subcellularLocation>
        <location evidence="1">Cell membrane</location>
        <topology evidence="1">Multi-pass membrane protein</topology>
    </subcellularLocation>
</comment>
<dbReference type="STRING" id="1280954.HPO_00515"/>
<accession>A0A062VIV8</accession>
<keyword evidence="3" id="KW-1003">Cell membrane</keyword>
<keyword evidence="4 7" id="KW-0812">Transmembrane</keyword>
<feature type="domain" description="Mechanosensitive ion channel transmembrane helices 2/3" evidence="11">
    <location>
        <begin position="158"/>
        <end position="198"/>
    </location>
</feature>
<dbReference type="PANTHER" id="PTHR30221:SF1">
    <property type="entry name" value="SMALL-CONDUCTANCE MECHANOSENSITIVE CHANNEL"/>
    <property type="match status" value="1"/>
</dbReference>
<evidence type="ECO:0000256" key="8">
    <source>
        <dbReference type="SAM" id="MobiDB-lite"/>
    </source>
</evidence>
<keyword evidence="7" id="KW-0813">Transport</keyword>
<feature type="transmembrane region" description="Helical" evidence="7">
    <location>
        <begin position="151"/>
        <end position="173"/>
    </location>
</feature>
<dbReference type="PANTHER" id="PTHR30221">
    <property type="entry name" value="SMALL-CONDUCTANCE MECHANOSENSITIVE CHANNEL"/>
    <property type="match status" value="1"/>
</dbReference>
<dbReference type="Proteomes" id="UP000027100">
    <property type="component" value="Unassembled WGS sequence"/>
</dbReference>
<name>A0A062VIV8_9PROT</name>
<feature type="transmembrane region" description="Helical" evidence="7">
    <location>
        <begin position="35"/>
        <end position="56"/>
    </location>
</feature>
<organism evidence="12 13">
    <name type="scientific">Hyphomonas polymorpha PS728</name>
    <dbReference type="NCBI Taxonomy" id="1280954"/>
    <lineage>
        <taxon>Bacteria</taxon>
        <taxon>Pseudomonadati</taxon>
        <taxon>Pseudomonadota</taxon>
        <taxon>Alphaproteobacteria</taxon>
        <taxon>Hyphomonadales</taxon>
        <taxon>Hyphomonadaceae</taxon>
        <taxon>Hyphomonas</taxon>
    </lineage>
</organism>
<dbReference type="Gene3D" id="2.30.30.60">
    <property type="match status" value="1"/>
</dbReference>
<proteinExistence type="inferred from homology"/>
<evidence type="ECO:0000313" key="13">
    <source>
        <dbReference type="Proteomes" id="UP000027100"/>
    </source>
</evidence>
<sequence>MTIPADTTRLLAQLNIDTSTWPVWLAASWPHMVKWSLVLASVVLIWLLATAVKHIVRFTGQRLTPKDKEFEGSAWDLMASVARVFALILFSPLPLGLAGYDWRTLVETRGPGAMAAVAILFFALMGANMIARSLRKFGEKAHAHAGADDTLIAFSASLIKYVIFAIAIVMALIQLGFPAASLAAVLGAAGLAIGLALQDTLKSVAAGVMLAVFRPFRIGDFVTLAGLDGEVTNITPFTTSLKQIDNKIVSITNDKVWGSPLINHTLQPFRRIDLIFGISYDDDIDKALQILRSAAENHPQVIGYMPIWAGVRSLDDWSVSLTLRAWVATPNNFQVRADLMKTVKQALDRAGITIPFPTSTQYQVETPPRERRPEDESETAPSPPAGRDTSG</sequence>
<dbReference type="InterPro" id="IPR045275">
    <property type="entry name" value="MscS_archaea/bacteria_type"/>
</dbReference>
<dbReference type="EMBL" id="ARYM01000001">
    <property type="protein sequence ID" value="KDA00466.1"/>
    <property type="molecule type" value="Genomic_DNA"/>
</dbReference>
<keyword evidence="13" id="KW-1185">Reference proteome</keyword>
<dbReference type="Gene3D" id="1.10.287.1260">
    <property type="match status" value="1"/>
</dbReference>
<dbReference type="GO" id="GO:0005886">
    <property type="term" value="C:plasma membrane"/>
    <property type="evidence" value="ECO:0007669"/>
    <property type="project" value="UniProtKB-SubCell"/>
</dbReference>
<evidence type="ECO:0000313" key="12">
    <source>
        <dbReference type="EMBL" id="KDA00466.1"/>
    </source>
</evidence>
<evidence type="ECO:0000256" key="5">
    <source>
        <dbReference type="ARBA" id="ARBA00022989"/>
    </source>
</evidence>
<dbReference type="InterPro" id="IPR006685">
    <property type="entry name" value="MscS_channel_2nd"/>
</dbReference>
<reference evidence="12 13" key="1">
    <citation type="journal article" date="2014" name="Antonie Van Leeuwenhoek">
        <title>Hyphomonas beringensis sp. nov. and Hyphomonas chukchiensis sp. nov., isolated from surface seawater of the Bering Sea and Chukchi Sea.</title>
        <authorList>
            <person name="Li C."/>
            <person name="Lai Q."/>
            <person name="Li G."/>
            <person name="Dong C."/>
            <person name="Wang J."/>
            <person name="Liao Y."/>
            <person name="Shao Z."/>
        </authorList>
    </citation>
    <scope>NUCLEOTIDE SEQUENCE [LARGE SCALE GENOMIC DNA]</scope>
    <source>
        <strain evidence="12 13">PS728</strain>
    </source>
</reference>
<dbReference type="InterPro" id="IPR011066">
    <property type="entry name" value="MscS_channel_C_sf"/>
</dbReference>
<dbReference type="SUPFAM" id="SSF82689">
    <property type="entry name" value="Mechanosensitive channel protein MscS (YggB), C-terminal domain"/>
    <property type="match status" value="1"/>
</dbReference>
<evidence type="ECO:0000256" key="3">
    <source>
        <dbReference type="ARBA" id="ARBA00022475"/>
    </source>
</evidence>
<evidence type="ECO:0000256" key="4">
    <source>
        <dbReference type="ARBA" id="ARBA00022692"/>
    </source>
</evidence>
<dbReference type="OrthoDB" id="9814206at2"/>
<dbReference type="PATRIC" id="fig|1280954.3.peg.108"/>
<evidence type="ECO:0000256" key="2">
    <source>
        <dbReference type="ARBA" id="ARBA00008017"/>
    </source>
</evidence>
<dbReference type="GO" id="GO:0008381">
    <property type="term" value="F:mechanosensitive monoatomic ion channel activity"/>
    <property type="evidence" value="ECO:0007669"/>
    <property type="project" value="InterPro"/>
</dbReference>
<comment type="similarity">
    <text evidence="2 7">Belongs to the MscS (TC 1.A.23) family.</text>
</comment>
<feature type="transmembrane region" description="Helical" evidence="7">
    <location>
        <begin position="77"/>
        <end position="100"/>
    </location>
</feature>
<dbReference type="Pfam" id="PF21088">
    <property type="entry name" value="MS_channel_1st"/>
    <property type="match status" value="1"/>
</dbReference>
<evidence type="ECO:0000259" key="11">
    <source>
        <dbReference type="Pfam" id="PF21088"/>
    </source>
</evidence>